<dbReference type="EC" id="2.3.1.257" evidence="4"/>
<dbReference type="CTD" id="79829"/>
<comment type="catalytic activity">
    <reaction evidence="12">
        <text>N-terminal L-seryl-[histone H2A] + acetyl-CoA = N-terminal N(alpha)-acetyl-L-seryl-[histone H2A] + CoA + H(+)</text>
        <dbReference type="Rhea" id="RHEA:50600"/>
        <dbReference type="Rhea" id="RHEA-COMP:12742"/>
        <dbReference type="Rhea" id="RHEA-COMP:12744"/>
        <dbReference type="ChEBI" id="CHEBI:15378"/>
        <dbReference type="ChEBI" id="CHEBI:57287"/>
        <dbReference type="ChEBI" id="CHEBI:57288"/>
        <dbReference type="ChEBI" id="CHEBI:64738"/>
        <dbReference type="ChEBI" id="CHEBI:83690"/>
        <dbReference type="EC" id="2.3.1.257"/>
    </reaction>
</comment>
<comment type="subcellular location">
    <subcellularLocation>
        <location evidence="2">Cytoplasm</location>
    </subcellularLocation>
    <subcellularLocation>
        <location evidence="1">Nucleus</location>
    </subcellularLocation>
</comment>
<keyword evidence="7" id="KW-0808">Transferase</keyword>
<keyword evidence="9" id="KW-0539">Nucleus</keyword>
<evidence type="ECO:0000256" key="4">
    <source>
        <dbReference type="ARBA" id="ARBA00012950"/>
    </source>
</evidence>
<evidence type="ECO:0000256" key="11">
    <source>
        <dbReference type="ARBA" id="ARBA00023315"/>
    </source>
</evidence>
<dbReference type="SUPFAM" id="SSF55729">
    <property type="entry name" value="Acyl-CoA N-acyltransferases (Nat)"/>
    <property type="match status" value="1"/>
</dbReference>
<accession>A0A8B7Z3T9</accession>
<dbReference type="InterPro" id="IPR016181">
    <property type="entry name" value="Acyl_CoA_acyltransferase"/>
</dbReference>
<dbReference type="Proteomes" id="UP000694845">
    <property type="component" value="Unplaced"/>
</dbReference>
<evidence type="ECO:0000256" key="9">
    <source>
        <dbReference type="ARBA" id="ARBA00023242"/>
    </source>
</evidence>
<evidence type="ECO:0000313" key="19">
    <source>
        <dbReference type="RefSeq" id="XP_022099440.1"/>
    </source>
</evidence>
<name>A0A8B7Z3T9_ACAPL</name>
<dbReference type="CDD" id="cd04301">
    <property type="entry name" value="NAT_SF"/>
    <property type="match status" value="1"/>
</dbReference>
<evidence type="ECO:0000256" key="7">
    <source>
        <dbReference type="ARBA" id="ARBA00022679"/>
    </source>
</evidence>
<dbReference type="GO" id="GO:0005737">
    <property type="term" value="C:cytoplasm"/>
    <property type="evidence" value="ECO:0007669"/>
    <property type="project" value="UniProtKB-SubCell"/>
</dbReference>
<evidence type="ECO:0000256" key="12">
    <source>
        <dbReference type="ARBA" id="ARBA00047821"/>
    </source>
</evidence>
<dbReference type="GeneID" id="110983990"/>
<feature type="region of interest" description="Disordered" evidence="16">
    <location>
        <begin position="1"/>
        <end position="20"/>
    </location>
</feature>
<dbReference type="Gene3D" id="3.40.630.30">
    <property type="match status" value="1"/>
</dbReference>
<feature type="compositionally biased region" description="Basic residues" evidence="16">
    <location>
        <begin position="1"/>
        <end position="14"/>
    </location>
</feature>
<evidence type="ECO:0000256" key="1">
    <source>
        <dbReference type="ARBA" id="ARBA00004123"/>
    </source>
</evidence>
<dbReference type="GO" id="GO:0005634">
    <property type="term" value="C:nucleus"/>
    <property type="evidence" value="ECO:0007669"/>
    <property type="project" value="UniProtKB-SubCell"/>
</dbReference>
<evidence type="ECO:0000256" key="8">
    <source>
        <dbReference type="ARBA" id="ARBA00022707"/>
    </source>
</evidence>
<dbReference type="GO" id="GO:1990189">
    <property type="term" value="F:protein N-terminal-serine acetyltransferase activity"/>
    <property type="evidence" value="ECO:0007669"/>
    <property type="project" value="UniProtKB-EC"/>
</dbReference>
<feature type="domain" description="N-acetyltransferase" evidence="17">
    <location>
        <begin position="71"/>
        <end position="213"/>
    </location>
</feature>
<dbReference type="Pfam" id="PF00583">
    <property type="entry name" value="Acetyltransf_1"/>
    <property type="match status" value="1"/>
</dbReference>
<comment type="similarity">
    <text evidence="3">Belongs to the acetyltransferase family. NAA40 subfamily.</text>
</comment>
<reference evidence="19" key="1">
    <citation type="submission" date="2025-08" db="UniProtKB">
        <authorList>
            <consortium name="RefSeq"/>
        </authorList>
    </citation>
    <scope>IDENTIFICATION</scope>
</reference>
<dbReference type="GO" id="GO:0043998">
    <property type="term" value="F:histone H2A acetyltransferase activity"/>
    <property type="evidence" value="ECO:0007669"/>
    <property type="project" value="InterPro"/>
</dbReference>
<dbReference type="InterPro" id="IPR000182">
    <property type="entry name" value="GNAT_dom"/>
</dbReference>
<keyword evidence="8" id="KW-0519">Myristate</keyword>
<sequence>MGRKSAKGKEKKLKRKEEQASLAASRAVVEAANALDDPMESLAPFKKYNRNGLNLTIECCRSTSLDEQMLDWAFDLTKKNMQTLYETSSCGWRPREKREELTDDRAWYLIARETDGTPVGLIHFRFDMDFDDEVLYCYEIQLVEEVRRKGLGKFLMQILSLLAYKTHMKKVVLTVFKRNVTACDFFRDILKFEIDETSPSVFDPMCPDEYDYEILSKAVPQKKAAKPVPACRENGNQAVH</sequence>
<evidence type="ECO:0000259" key="17">
    <source>
        <dbReference type="PROSITE" id="PS51186"/>
    </source>
</evidence>
<dbReference type="OMA" id="AYLHYRF"/>
<dbReference type="InterPro" id="IPR039949">
    <property type="entry name" value="NAA40"/>
</dbReference>
<evidence type="ECO:0000256" key="6">
    <source>
        <dbReference type="ARBA" id="ARBA00022490"/>
    </source>
</evidence>
<evidence type="ECO:0000256" key="15">
    <source>
        <dbReference type="ARBA" id="ARBA00082154"/>
    </source>
</evidence>
<comment type="catalytic activity">
    <reaction evidence="13">
        <text>N-terminal L-seryl-[histone H4] + acetyl-CoA = N-terminal N(alpha)-acetyl-L-seryl-[histone H4] + CoA + H(+)</text>
        <dbReference type="Rhea" id="RHEA:50596"/>
        <dbReference type="Rhea" id="RHEA-COMP:12740"/>
        <dbReference type="Rhea" id="RHEA-COMP:12743"/>
        <dbReference type="ChEBI" id="CHEBI:15378"/>
        <dbReference type="ChEBI" id="CHEBI:57287"/>
        <dbReference type="ChEBI" id="CHEBI:57288"/>
        <dbReference type="ChEBI" id="CHEBI:64738"/>
        <dbReference type="ChEBI" id="CHEBI:83690"/>
        <dbReference type="EC" id="2.3.1.257"/>
    </reaction>
</comment>
<dbReference type="RefSeq" id="XP_022099440.1">
    <property type="nucleotide sequence ID" value="XM_022243748.1"/>
</dbReference>
<evidence type="ECO:0000256" key="16">
    <source>
        <dbReference type="SAM" id="MobiDB-lite"/>
    </source>
</evidence>
<proteinExistence type="inferred from homology"/>
<keyword evidence="18" id="KW-1185">Reference proteome</keyword>
<dbReference type="OrthoDB" id="424551at2759"/>
<protein>
    <recommendedName>
        <fullName evidence="5">N-alpha-acetyltransferase 40</fullName>
        <ecNumber evidence="4">2.3.1.257</ecNumber>
    </recommendedName>
    <alternativeName>
        <fullName evidence="14">N-acetyltransferase 11</fullName>
    </alternativeName>
    <alternativeName>
        <fullName evidence="15">N-alpha-acetyltransferase D</fullName>
    </alternativeName>
</protein>
<dbReference type="PANTHER" id="PTHR20531">
    <property type="entry name" value="N-ALPHA-ACETYLTRANSFERASE 40"/>
    <property type="match status" value="1"/>
</dbReference>
<dbReference type="FunFam" id="3.40.630.30:FF:000033">
    <property type="entry name" value="N-alpha-acetyltransferase 40 isoform X1"/>
    <property type="match status" value="1"/>
</dbReference>
<gene>
    <name evidence="19" type="primary">LOC110983990</name>
</gene>
<evidence type="ECO:0000256" key="3">
    <source>
        <dbReference type="ARBA" id="ARBA00008870"/>
    </source>
</evidence>
<evidence type="ECO:0000256" key="5">
    <source>
        <dbReference type="ARBA" id="ARBA00015043"/>
    </source>
</evidence>
<dbReference type="PROSITE" id="PS51186">
    <property type="entry name" value="GNAT"/>
    <property type="match status" value="1"/>
</dbReference>
<dbReference type="AlphaFoldDB" id="A0A8B7Z3T9"/>
<evidence type="ECO:0000313" key="18">
    <source>
        <dbReference type="Proteomes" id="UP000694845"/>
    </source>
</evidence>
<evidence type="ECO:0000256" key="10">
    <source>
        <dbReference type="ARBA" id="ARBA00023288"/>
    </source>
</evidence>
<dbReference type="KEGG" id="aplc:110983990"/>
<keyword evidence="6" id="KW-0963">Cytoplasm</keyword>
<dbReference type="GO" id="GO:0010485">
    <property type="term" value="F:histone H4 acetyltransferase activity"/>
    <property type="evidence" value="ECO:0007669"/>
    <property type="project" value="InterPro"/>
</dbReference>
<keyword evidence="11" id="KW-0012">Acyltransferase</keyword>
<keyword evidence="10" id="KW-0449">Lipoprotein</keyword>
<evidence type="ECO:0000256" key="2">
    <source>
        <dbReference type="ARBA" id="ARBA00004496"/>
    </source>
</evidence>
<evidence type="ECO:0000256" key="14">
    <source>
        <dbReference type="ARBA" id="ARBA00079213"/>
    </source>
</evidence>
<dbReference type="PANTHER" id="PTHR20531:SF1">
    <property type="entry name" value="N-ALPHA-ACETYLTRANSFERASE 40"/>
    <property type="match status" value="1"/>
</dbReference>
<organism evidence="18 19">
    <name type="scientific">Acanthaster planci</name>
    <name type="common">Crown-of-thorns starfish</name>
    <dbReference type="NCBI Taxonomy" id="133434"/>
    <lineage>
        <taxon>Eukaryota</taxon>
        <taxon>Metazoa</taxon>
        <taxon>Echinodermata</taxon>
        <taxon>Eleutherozoa</taxon>
        <taxon>Asterozoa</taxon>
        <taxon>Asteroidea</taxon>
        <taxon>Valvatacea</taxon>
        <taxon>Valvatida</taxon>
        <taxon>Acanthasteridae</taxon>
        <taxon>Acanthaster</taxon>
    </lineage>
</organism>
<evidence type="ECO:0000256" key="13">
    <source>
        <dbReference type="ARBA" id="ARBA00049524"/>
    </source>
</evidence>